<dbReference type="NCBIfam" id="NF033480">
    <property type="entry name" value="bifunc_MprF"/>
    <property type="match status" value="1"/>
</dbReference>
<protein>
    <recommendedName>
        <fullName evidence="4 14">Phosphatidylglycerol lysyltransferase</fullName>
        <ecNumber evidence="3 14">2.3.2.3</ecNumber>
    </recommendedName>
    <alternativeName>
        <fullName evidence="12 14">Lysylphosphatidylglycerol synthase</fullName>
    </alternativeName>
</protein>
<evidence type="ECO:0000259" key="15">
    <source>
        <dbReference type="Pfam" id="PF09924"/>
    </source>
</evidence>
<dbReference type="GO" id="GO:0050071">
    <property type="term" value="F:phosphatidylglycerol lysyltransferase activity"/>
    <property type="evidence" value="ECO:0007669"/>
    <property type="project" value="UniProtKB-EC"/>
</dbReference>
<feature type="transmembrane region" description="Helical" evidence="14">
    <location>
        <begin position="177"/>
        <end position="195"/>
    </location>
</feature>
<dbReference type="InterPro" id="IPR024320">
    <property type="entry name" value="LPG_synthase_C"/>
</dbReference>
<dbReference type="GO" id="GO:0046677">
    <property type="term" value="P:response to antibiotic"/>
    <property type="evidence" value="ECO:0007669"/>
    <property type="project" value="UniProtKB-KW"/>
</dbReference>
<dbReference type="EMBL" id="MKQP01000023">
    <property type="protein sequence ID" value="OMD30837.1"/>
    <property type="molecule type" value="Genomic_DNA"/>
</dbReference>
<name>A0A1R0X807_9BACL</name>
<feature type="transmembrane region" description="Helical" evidence="14">
    <location>
        <begin position="61"/>
        <end position="83"/>
    </location>
</feature>
<feature type="transmembrane region" description="Helical" evidence="14">
    <location>
        <begin position="136"/>
        <end position="157"/>
    </location>
</feature>
<dbReference type="GO" id="GO:0005886">
    <property type="term" value="C:plasma membrane"/>
    <property type="evidence" value="ECO:0007669"/>
    <property type="project" value="UniProtKB-SubCell"/>
</dbReference>
<dbReference type="Pfam" id="PF03706">
    <property type="entry name" value="LPG_synthase_TM"/>
    <property type="match status" value="1"/>
</dbReference>
<keyword evidence="10 14" id="KW-0472">Membrane</keyword>
<evidence type="ECO:0000256" key="9">
    <source>
        <dbReference type="ARBA" id="ARBA00023098"/>
    </source>
</evidence>
<dbReference type="Pfam" id="PF09924">
    <property type="entry name" value="LPG_synthase_C"/>
    <property type="match status" value="1"/>
</dbReference>
<dbReference type="InterPro" id="IPR022791">
    <property type="entry name" value="L-PG_synthase/AglD"/>
</dbReference>
<keyword evidence="11 14" id="KW-0046">Antibiotic resistance</keyword>
<feature type="transmembrane region" description="Helical" evidence="14">
    <location>
        <begin position="245"/>
        <end position="264"/>
    </location>
</feature>
<evidence type="ECO:0000256" key="14">
    <source>
        <dbReference type="RuleBase" id="RU363042"/>
    </source>
</evidence>
<feature type="transmembrane region" description="Helical" evidence="14">
    <location>
        <begin position="216"/>
        <end position="239"/>
    </location>
</feature>
<comment type="similarity">
    <text evidence="2 14">Belongs to the LPG synthase family.</text>
</comment>
<dbReference type="Proteomes" id="UP000187465">
    <property type="component" value="Unassembled WGS sequence"/>
</dbReference>
<evidence type="ECO:0000256" key="3">
    <source>
        <dbReference type="ARBA" id="ARBA00012014"/>
    </source>
</evidence>
<feature type="transmembrane region" description="Helical" evidence="14">
    <location>
        <begin position="451"/>
        <end position="468"/>
    </location>
</feature>
<evidence type="ECO:0000256" key="10">
    <source>
        <dbReference type="ARBA" id="ARBA00023136"/>
    </source>
</evidence>
<dbReference type="PANTHER" id="PTHR34697:SF2">
    <property type="entry name" value="PHOSPHATIDYLGLYCEROL LYSYLTRANSFERASE"/>
    <property type="match status" value="1"/>
</dbReference>
<evidence type="ECO:0000256" key="4">
    <source>
        <dbReference type="ARBA" id="ARBA00021546"/>
    </source>
</evidence>
<feature type="transmembrane region" description="Helical" evidence="14">
    <location>
        <begin position="426"/>
        <end position="445"/>
    </location>
</feature>
<dbReference type="GO" id="GO:0006629">
    <property type="term" value="P:lipid metabolic process"/>
    <property type="evidence" value="ECO:0007669"/>
    <property type="project" value="UniProtKB-KW"/>
</dbReference>
<feature type="transmembrane region" description="Helical" evidence="14">
    <location>
        <begin position="523"/>
        <end position="545"/>
    </location>
</feature>
<feature type="transmembrane region" description="Helical" evidence="14">
    <location>
        <begin position="301"/>
        <end position="321"/>
    </location>
</feature>
<evidence type="ECO:0000256" key="12">
    <source>
        <dbReference type="ARBA" id="ARBA00031899"/>
    </source>
</evidence>
<evidence type="ECO:0000256" key="2">
    <source>
        <dbReference type="ARBA" id="ARBA00008627"/>
    </source>
</evidence>
<feature type="domain" description="Phosphatidylglycerol lysyltransferase C-terminal" evidence="15">
    <location>
        <begin position="572"/>
        <end position="861"/>
    </location>
</feature>
<evidence type="ECO:0000256" key="1">
    <source>
        <dbReference type="ARBA" id="ARBA00004651"/>
    </source>
</evidence>
<keyword evidence="5" id="KW-1003">Cell membrane</keyword>
<dbReference type="SUPFAM" id="SSF55729">
    <property type="entry name" value="Acyl-CoA N-acyltransferases (Nat)"/>
    <property type="match status" value="1"/>
</dbReference>
<dbReference type="EC" id="2.3.2.3" evidence="3 14"/>
<feature type="transmembrane region" description="Helical" evidence="14">
    <location>
        <begin position="480"/>
        <end position="503"/>
    </location>
</feature>
<evidence type="ECO:0000256" key="5">
    <source>
        <dbReference type="ARBA" id="ARBA00022475"/>
    </source>
</evidence>
<dbReference type="InterPro" id="IPR016181">
    <property type="entry name" value="Acyl_CoA_acyltransferase"/>
</dbReference>
<sequence>MHSKQQTLERFKIVRLILSIYRIRAVRALFPVAIIAFVYWEGQHELKQVHLGLIMRELRRVPTSAILQMIGFALLSVAVMSAYDYLIRAHFRLKVGLWSTFRYAWIANTFNNLIGFAGLAGVGLRTLLYKKSGVPTSVLTPAIVFLSPLMITGLSLLSWANIFGLLPATALLEEHRWLVFAVWGMALYLPVFVFVQRSSLYAKWINRGKGRTSWLTVVNSVGASFLEWSFAGVTFWTISSHLLDEVHFIAIFGIFTIAAIAGILSMAPGGIGAFDLIALLGLTQLGYQTDKAMAVLVIFRLFYYVIPWLIGLVLAALEIGLQGKKDQDRSVPGFEPSLNKWQKIWGWPGQYTFLSDLGMWALGKLVLASGLILLLSAAVPGLLYRLKITEEILPFPVMQLSHHLSVLIGFMLILLSRGITLRVHSAYVWTSILLFIGSLFAVTKGFDYEEALLLLIVALILWISRSRFYRISAPISRQSAIRWFALTSVIALSYYLMGCYVHRGFLKHLPPGVQPEWLQRYSHVAFTAVGGLVLSWVLLIMWVNLRPHHKENELFGTLDVAKLKHFLDGVRGNTLTHTLFLGDKGFFWAQNDKVLLAFARVRDKLVVLGDPLGESSLISEAISEFRQAADQYGLVVVFYQASPAFLSVYQEQGYRFFKLGEEAVISLDNFALSDLKNGDLQRVSDRFEREGMIVEITEAPHADSLLRELRTISDEWLNGRAEKGYSLGWFKVEYLQRAPIVVLRNTKGTILAFASIAPGYDQGLTLSVDLLRQRKNVPNGTVDYLLVCMLEWAKSKGYRRFNLGNTPLSSSGGQDPGALKEEKLAHQVFNRGGHGHGYGFARLRRYKEKFNPEWEPRYLAYPASLTLPVLTLDLVRLVSRHPEHKTNN</sequence>
<feature type="transmembrane region" description="Helical" evidence="14">
    <location>
        <begin position="392"/>
        <end position="414"/>
    </location>
</feature>
<evidence type="ECO:0000313" key="17">
    <source>
        <dbReference type="Proteomes" id="UP000187465"/>
    </source>
</evidence>
<keyword evidence="9 14" id="KW-0443">Lipid metabolism</keyword>
<dbReference type="AlphaFoldDB" id="A0A1R0X807"/>
<evidence type="ECO:0000256" key="7">
    <source>
        <dbReference type="ARBA" id="ARBA00022692"/>
    </source>
</evidence>
<evidence type="ECO:0000256" key="6">
    <source>
        <dbReference type="ARBA" id="ARBA00022679"/>
    </source>
</evidence>
<evidence type="ECO:0000256" key="8">
    <source>
        <dbReference type="ARBA" id="ARBA00022989"/>
    </source>
</evidence>
<dbReference type="RefSeq" id="WP_076179227.1">
    <property type="nucleotide sequence ID" value="NZ_MKQP01000023.1"/>
</dbReference>
<feature type="transmembrane region" description="Helical" evidence="14">
    <location>
        <begin position="365"/>
        <end position="386"/>
    </location>
</feature>
<keyword evidence="8 14" id="KW-1133">Transmembrane helix</keyword>
<keyword evidence="6 14" id="KW-0808">Transferase</keyword>
<dbReference type="PANTHER" id="PTHR34697">
    <property type="entry name" value="PHOSPHATIDYLGLYCEROL LYSYLTRANSFERASE"/>
    <property type="match status" value="1"/>
</dbReference>
<dbReference type="GO" id="GO:0055091">
    <property type="term" value="P:phospholipid homeostasis"/>
    <property type="evidence" value="ECO:0007669"/>
    <property type="project" value="TreeGrafter"/>
</dbReference>
<accession>A0A1R0X807</accession>
<feature type="transmembrane region" description="Helical" evidence="14">
    <location>
        <begin position="103"/>
        <end position="124"/>
    </location>
</feature>
<comment type="caution">
    <text evidence="16">The sequence shown here is derived from an EMBL/GenBank/DDBJ whole genome shotgun (WGS) entry which is preliminary data.</text>
</comment>
<gene>
    <name evidence="14" type="primary">mprF</name>
    <name evidence="16" type="ORF">BJP51_00310</name>
</gene>
<comment type="subcellular location">
    <subcellularLocation>
        <location evidence="1 14">Cell membrane</location>
        <topology evidence="1 14">Multi-pass membrane protein</topology>
    </subcellularLocation>
</comment>
<reference evidence="16 17" key="1">
    <citation type="submission" date="2016-10" db="EMBL/GenBank/DDBJ databases">
        <title>Paenibacillus species isolates.</title>
        <authorList>
            <person name="Beno S.M."/>
        </authorList>
    </citation>
    <scope>NUCLEOTIDE SEQUENCE [LARGE SCALE GENOMIC DNA]</scope>
    <source>
        <strain evidence="16 17">FSL H7-0604</strain>
    </source>
</reference>
<evidence type="ECO:0000256" key="11">
    <source>
        <dbReference type="ARBA" id="ARBA00023251"/>
    </source>
</evidence>
<comment type="catalytic activity">
    <reaction evidence="13 14">
        <text>L-lysyl-tRNA(Lys) + a 1,2-diacyl-sn-glycero-3-phospho-(1'-sn-glycerol) = a 1,2-diacyl-sn-glycero-3-phospho-1'-(3'-O-L-lysyl)-sn-glycerol + tRNA(Lys)</text>
        <dbReference type="Rhea" id="RHEA:10668"/>
        <dbReference type="Rhea" id="RHEA-COMP:9696"/>
        <dbReference type="Rhea" id="RHEA-COMP:9697"/>
        <dbReference type="ChEBI" id="CHEBI:64716"/>
        <dbReference type="ChEBI" id="CHEBI:75792"/>
        <dbReference type="ChEBI" id="CHEBI:78442"/>
        <dbReference type="ChEBI" id="CHEBI:78529"/>
        <dbReference type="EC" id="2.3.2.3"/>
    </reaction>
</comment>
<proteinExistence type="inferred from homology"/>
<organism evidence="16 17">
    <name type="scientific">Paenibacillus odorifer</name>
    <dbReference type="NCBI Taxonomy" id="189426"/>
    <lineage>
        <taxon>Bacteria</taxon>
        <taxon>Bacillati</taxon>
        <taxon>Bacillota</taxon>
        <taxon>Bacilli</taxon>
        <taxon>Bacillales</taxon>
        <taxon>Paenibacillaceae</taxon>
        <taxon>Paenibacillus</taxon>
    </lineage>
</organism>
<comment type="function">
    <text evidence="14">Catalyzes the transfer of a lysyl group from L-lysyl-tRNA(Lys) to membrane-bound phosphatidylglycerol (PG), which produces lysylphosphatidylglycerol (LPG), a major component of the bacterial membrane with a positive net charge. LPG synthesis contributes to bacterial virulence as it is involved in the resistance mechanism against cationic antimicrobial peptides (CAMP) produces by the host's immune system (defensins, cathelicidins) and by the competing microorganisms.</text>
</comment>
<dbReference type="InterPro" id="IPR051211">
    <property type="entry name" value="PG_lysyltransferase"/>
</dbReference>
<evidence type="ECO:0000313" key="16">
    <source>
        <dbReference type="EMBL" id="OMD30837.1"/>
    </source>
</evidence>
<evidence type="ECO:0000256" key="13">
    <source>
        <dbReference type="ARBA" id="ARBA00047540"/>
    </source>
</evidence>
<keyword evidence="7 14" id="KW-0812">Transmembrane</keyword>